<dbReference type="Proteomes" id="UP001138709">
    <property type="component" value="Unassembled WGS sequence"/>
</dbReference>
<keyword evidence="2" id="KW-0812">Transmembrane</keyword>
<dbReference type="RefSeq" id="WP_211848534.1">
    <property type="nucleotide sequence ID" value="NZ_JAAEDL010000025.1"/>
</dbReference>
<feature type="transmembrane region" description="Helical" evidence="2">
    <location>
        <begin position="289"/>
        <end position="311"/>
    </location>
</feature>
<reference evidence="3" key="2">
    <citation type="journal article" date="2021" name="Syst. Appl. Microbiol.">
        <title>Roseomonas hellenica sp. nov., isolated from roots of wild-growing Alkanna tinctoria.</title>
        <authorList>
            <person name="Rat A."/>
            <person name="Naranjo H.D."/>
            <person name="Lebbe L."/>
            <person name="Cnockaert M."/>
            <person name="Krigas N."/>
            <person name="Grigoriadou K."/>
            <person name="Maloupa E."/>
            <person name="Willems A."/>
        </authorList>
    </citation>
    <scope>NUCLEOTIDE SEQUENCE</scope>
    <source>
        <strain evidence="3">LMG 31228</strain>
    </source>
</reference>
<feature type="compositionally biased region" description="Polar residues" evidence="1">
    <location>
        <begin position="459"/>
        <end position="471"/>
    </location>
</feature>
<feature type="transmembrane region" description="Helical" evidence="2">
    <location>
        <begin position="252"/>
        <end position="277"/>
    </location>
</feature>
<feature type="transmembrane region" description="Helical" evidence="2">
    <location>
        <begin position="346"/>
        <end position="363"/>
    </location>
</feature>
<accession>A0A9X9XH09</accession>
<organism evidence="3 4">
    <name type="scientific">Neoroseomonas eburnea</name>
    <dbReference type="NCBI Taxonomy" id="1346889"/>
    <lineage>
        <taxon>Bacteria</taxon>
        <taxon>Pseudomonadati</taxon>
        <taxon>Pseudomonadota</taxon>
        <taxon>Alphaproteobacteria</taxon>
        <taxon>Acetobacterales</taxon>
        <taxon>Acetobacteraceae</taxon>
        <taxon>Neoroseomonas</taxon>
    </lineage>
</organism>
<evidence type="ECO:0000256" key="1">
    <source>
        <dbReference type="SAM" id="MobiDB-lite"/>
    </source>
</evidence>
<proteinExistence type="predicted"/>
<keyword evidence="4" id="KW-1185">Reference proteome</keyword>
<feature type="transmembrane region" description="Helical" evidence="2">
    <location>
        <begin position="7"/>
        <end position="27"/>
    </location>
</feature>
<reference evidence="3" key="1">
    <citation type="submission" date="2020-01" db="EMBL/GenBank/DDBJ databases">
        <authorList>
            <person name="Rat A."/>
        </authorList>
    </citation>
    <scope>NUCLEOTIDE SEQUENCE</scope>
    <source>
        <strain evidence="3">LMG 31228</strain>
    </source>
</reference>
<evidence type="ECO:0000313" key="4">
    <source>
        <dbReference type="Proteomes" id="UP001138709"/>
    </source>
</evidence>
<evidence type="ECO:0000313" key="3">
    <source>
        <dbReference type="EMBL" id="MBR0682995.1"/>
    </source>
</evidence>
<feature type="transmembrane region" description="Helical" evidence="2">
    <location>
        <begin position="205"/>
        <end position="227"/>
    </location>
</feature>
<keyword evidence="2" id="KW-1133">Transmembrane helix</keyword>
<protein>
    <submittedName>
        <fullName evidence="3">Uncharacterized protein</fullName>
    </submittedName>
</protein>
<feature type="region of interest" description="Disordered" evidence="1">
    <location>
        <begin position="459"/>
        <end position="478"/>
    </location>
</feature>
<dbReference type="EMBL" id="JAAEDL010000025">
    <property type="protein sequence ID" value="MBR0682995.1"/>
    <property type="molecule type" value="Genomic_DNA"/>
</dbReference>
<name>A0A9X9XH09_9PROT</name>
<dbReference type="AlphaFoldDB" id="A0A9X9XH09"/>
<feature type="transmembrane region" description="Helical" evidence="2">
    <location>
        <begin position="123"/>
        <end position="150"/>
    </location>
</feature>
<feature type="transmembrane region" description="Helical" evidence="2">
    <location>
        <begin position="90"/>
        <end position="111"/>
    </location>
</feature>
<sequence>MAGQGQGSILAALACAVCVLLVPPLLVPLPPLVDYPNHLARLWLIAGHAERPPLDAIYVIDWSRAVTNIGIDLLALGLGRVIGADTVGRLGVVLALLLPVLGTLALGRAVAGRWHAAMLLAPALAWNLPFAAGFLNHQISVGLALLAAAMSAALPGRPVLRAILLFLAGLVIIVVHLFGGLLLIALVAALAIGETIPARGARSLAVRRIAVAAAPPALALATFLLLAPTLPGEAGESAVPRWFWTWRPDMKAGAALAPFVTYHVLLGQAVALLLLFLAHAAVRRGWIRFHAGLCALAVGLFLGSLVLPSSLGDTEQIELRLSCAAVLVAIASLRPGSAMPRRARQSATAGLLAITFVLSGWVLHDWRLAARDVAAVERALAALPRGAAVLPAEAGDDTRSSAAQSPRLAGSWPLHSHYGLLAVMLRDAAVPGLFALAGKQPVRLRDAWRHLAPTGSSLPRIQDLDSTQAGATGNGPPRDWRENFGYLLVLDAAGADVAPPPAGLELLADEGFARLYRVVPR</sequence>
<comment type="caution">
    <text evidence="3">The sequence shown here is derived from an EMBL/GenBank/DDBJ whole genome shotgun (WGS) entry which is preliminary data.</text>
</comment>
<keyword evidence="2" id="KW-0472">Membrane</keyword>
<feature type="transmembrane region" description="Helical" evidence="2">
    <location>
        <begin position="162"/>
        <end position="193"/>
    </location>
</feature>
<evidence type="ECO:0000256" key="2">
    <source>
        <dbReference type="SAM" id="Phobius"/>
    </source>
</evidence>
<gene>
    <name evidence="3" type="ORF">GXW74_21060</name>
</gene>